<dbReference type="STRING" id="446470.Snas_5197"/>
<accession>D3QBU3</accession>
<protein>
    <submittedName>
        <fullName evidence="1">Uncharacterized protein</fullName>
    </submittedName>
</protein>
<proteinExistence type="predicted"/>
<dbReference type="KEGG" id="sna:Snas_5197"/>
<keyword evidence="2" id="KW-1185">Reference proteome</keyword>
<dbReference type="eggNOG" id="COG3409">
    <property type="taxonomic scope" value="Bacteria"/>
</dbReference>
<dbReference type="HOGENOM" id="CLU_1026396_0_0_11"/>
<reference evidence="1 2" key="1">
    <citation type="journal article" date="2009" name="Stand. Genomic Sci.">
        <title>Complete genome sequence of Stackebrandtia nassauensis type strain (LLR-40K-21).</title>
        <authorList>
            <person name="Munk C."/>
            <person name="Lapidus A."/>
            <person name="Copeland A."/>
            <person name="Jando M."/>
            <person name="Mayilraj S."/>
            <person name="Glavina Del Rio T."/>
            <person name="Nolan M."/>
            <person name="Chen F."/>
            <person name="Lucas S."/>
            <person name="Tice H."/>
            <person name="Cheng J.F."/>
            <person name="Han C."/>
            <person name="Detter J.C."/>
            <person name="Bruce D."/>
            <person name="Goodwin L."/>
            <person name="Chain P."/>
            <person name="Pitluck S."/>
            <person name="Goker M."/>
            <person name="Ovchinikova G."/>
            <person name="Pati A."/>
            <person name="Ivanova N."/>
            <person name="Mavromatis K."/>
            <person name="Chen A."/>
            <person name="Palaniappan K."/>
            <person name="Land M."/>
            <person name="Hauser L."/>
            <person name="Chang Y.J."/>
            <person name="Jeffries C.D."/>
            <person name="Bristow J."/>
            <person name="Eisen J.A."/>
            <person name="Markowitz V."/>
            <person name="Hugenholtz P."/>
            <person name="Kyrpides N.C."/>
            <person name="Klenk H.P."/>
        </authorList>
    </citation>
    <scope>NUCLEOTIDE SEQUENCE [LARGE SCALE GENOMIC DNA]</scope>
    <source>
        <strain evidence="2">DSM 44728 / CIP 108903 / NRRL B-16338 / NBRC 102104 / LLR-40K-21</strain>
    </source>
</reference>
<dbReference type="AlphaFoldDB" id="D3QBU3"/>
<name>D3QBU3_STANL</name>
<dbReference type="Proteomes" id="UP000000844">
    <property type="component" value="Chromosome"/>
</dbReference>
<evidence type="ECO:0000313" key="2">
    <source>
        <dbReference type="Proteomes" id="UP000000844"/>
    </source>
</evidence>
<dbReference type="EMBL" id="CP001778">
    <property type="protein sequence ID" value="ADD44832.1"/>
    <property type="molecule type" value="Genomic_DNA"/>
</dbReference>
<gene>
    <name evidence="1" type="ordered locus">Snas_5197</name>
</gene>
<organism evidence="1 2">
    <name type="scientific">Stackebrandtia nassauensis (strain DSM 44728 / CIP 108903 / NRRL B-16338 / NBRC 102104 / LLR-40K-21)</name>
    <dbReference type="NCBI Taxonomy" id="446470"/>
    <lineage>
        <taxon>Bacteria</taxon>
        <taxon>Bacillati</taxon>
        <taxon>Actinomycetota</taxon>
        <taxon>Actinomycetes</taxon>
        <taxon>Glycomycetales</taxon>
        <taxon>Glycomycetaceae</taxon>
        <taxon>Stackebrandtia</taxon>
    </lineage>
</organism>
<evidence type="ECO:0000313" key="1">
    <source>
        <dbReference type="EMBL" id="ADD44832.1"/>
    </source>
</evidence>
<sequence>MAEYAPEALKWLAREIIKAIPSAELSGIVGDPAHTYGYHRCRNKLPSSDYSVQTKPDREGDGDAASALDMKFNAEWMKKITRRLLDSAKDQNDPRLNYMREFFGTLDGKKVTGWDTYYGKPVTSDDSHLWHIHMSILRKYCTSKDKMANILSVIKGEDDMDLGDRVKVADWINDRWDDVGDSISVRTALGSSYGHARSAKDGIYDKVIPMLEKLTAAREGGAAALSNEDLKQKLTESLTDSLGDKFEDLDGDDLAEAVEKAVDKALDSLNS</sequence>